<evidence type="ECO:0000313" key="1">
    <source>
        <dbReference type="EMBL" id="RJE16832.1"/>
    </source>
</evidence>
<accession>A0A3A2Z158</accession>
<dbReference type="EMBL" id="MVGC01002475">
    <property type="protein sequence ID" value="RJE16832.1"/>
    <property type="molecule type" value="Genomic_DNA"/>
</dbReference>
<gene>
    <name evidence="1" type="ORF">PHISCL_10831</name>
</gene>
<organism evidence="1 2">
    <name type="scientific">Aspergillus sclerotialis</name>
    <dbReference type="NCBI Taxonomy" id="2070753"/>
    <lineage>
        <taxon>Eukaryota</taxon>
        <taxon>Fungi</taxon>
        <taxon>Dikarya</taxon>
        <taxon>Ascomycota</taxon>
        <taxon>Pezizomycotina</taxon>
        <taxon>Eurotiomycetes</taxon>
        <taxon>Eurotiomycetidae</taxon>
        <taxon>Eurotiales</taxon>
        <taxon>Aspergillaceae</taxon>
        <taxon>Aspergillus</taxon>
        <taxon>Aspergillus subgen. Polypaecilum</taxon>
    </lineage>
</organism>
<keyword evidence="2" id="KW-1185">Reference proteome</keyword>
<dbReference type="OrthoDB" id="92161at2759"/>
<reference evidence="2" key="1">
    <citation type="submission" date="2017-02" db="EMBL/GenBank/DDBJ databases">
        <authorList>
            <person name="Tafer H."/>
            <person name="Lopandic K."/>
        </authorList>
    </citation>
    <scope>NUCLEOTIDE SEQUENCE [LARGE SCALE GENOMIC DNA]</scope>
    <source>
        <strain evidence="2">CBS 366.77</strain>
    </source>
</reference>
<dbReference type="Proteomes" id="UP000266188">
    <property type="component" value="Unassembled WGS sequence"/>
</dbReference>
<comment type="caution">
    <text evidence="1">The sequence shown here is derived from an EMBL/GenBank/DDBJ whole genome shotgun (WGS) entry which is preliminary data.</text>
</comment>
<feature type="non-terminal residue" evidence="1">
    <location>
        <position position="62"/>
    </location>
</feature>
<evidence type="ECO:0000313" key="2">
    <source>
        <dbReference type="Proteomes" id="UP000266188"/>
    </source>
</evidence>
<protein>
    <submittedName>
        <fullName evidence="1">Uncharacterized protein</fullName>
    </submittedName>
</protein>
<name>A0A3A2Z158_9EURO</name>
<dbReference type="AlphaFoldDB" id="A0A3A2Z158"/>
<dbReference type="STRING" id="2070753.A0A3A2Z158"/>
<proteinExistence type="predicted"/>
<sequence length="62" mass="7053">MAKRTIHVAVLECDTPVDAVHKCYGSYGDMFDRLLRQGMDSAWPSPAEFELVVSKWPVVDRQ</sequence>